<dbReference type="InterPro" id="IPR011034">
    <property type="entry name" value="Formyl_transferase-like_C_sf"/>
</dbReference>
<dbReference type="AlphaFoldDB" id="A0A1M4XDV5"/>
<reference evidence="9" key="1">
    <citation type="submission" date="2016-11" db="EMBL/GenBank/DDBJ databases">
        <authorList>
            <person name="Varghese N."/>
            <person name="Submissions S."/>
        </authorList>
    </citation>
    <scope>NUCLEOTIDE SEQUENCE [LARGE SCALE GENOMIC DNA]</scope>
    <source>
        <strain evidence="9">DSM 17539</strain>
    </source>
</reference>
<evidence type="ECO:0000256" key="1">
    <source>
        <dbReference type="ARBA" id="ARBA00010699"/>
    </source>
</evidence>
<gene>
    <name evidence="5" type="primary">fmt</name>
    <name evidence="8" type="ORF">SAMN03080594_10239</name>
</gene>
<accession>A0A1M4XDV5</accession>
<evidence type="ECO:0000313" key="9">
    <source>
        <dbReference type="Proteomes" id="UP000184406"/>
    </source>
</evidence>
<sequence length="315" mass="35054">MSKPRIVFMGTPDFAVAILDKLVKNDCNIVGVITAPDKPAGRGRKLHESAVKLYAVEHGLKVMQPTNLKDPNFIKELEGLLPELQIVVAFRMLPKVVWSMPTLGTFNLHASLLPQYRGAAPINWAIINGETETGVTTFFIDDKIDTGAILLQRKTNISEEDTAGTLHDKLMYLGADLVLETIHQLQNKAIVPSKQQGDGPLKEAHKIHKETCEIDWKQDIATIYNFIRGLSPYPTAWTTMYNGEDELFLKIYAAKMDLEPHQLKLGTLVATKNELKVAVKGGFINLLEIQLPGKRKMTTKEVLNGLKLAKNTYVG</sequence>
<evidence type="ECO:0000256" key="4">
    <source>
        <dbReference type="ARBA" id="ARBA00022917"/>
    </source>
</evidence>
<dbReference type="CDD" id="cd08704">
    <property type="entry name" value="Met_tRNA_FMT_C"/>
    <property type="match status" value="1"/>
</dbReference>
<dbReference type="InterPro" id="IPR002376">
    <property type="entry name" value="Formyl_transf_N"/>
</dbReference>
<dbReference type="InterPro" id="IPR005794">
    <property type="entry name" value="Fmt"/>
</dbReference>
<dbReference type="Proteomes" id="UP000184406">
    <property type="component" value="Unassembled WGS sequence"/>
</dbReference>
<dbReference type="SUPFAM" id="SSF50486">
    <property type="entry name" value="FMT C-terminal domain-like"/>
    <property type="match status" value="1"/>
</dbReference>
<dbReference type="EMBL" id="FQUX01000002">
    <property type="protein sequence ID" value="SHE91635.1"/>
    <property type="molecule type" value="Genomic_DNA"/>
</dbReference>
<dbReference type="Pfam" id="PF00551">
    <property type="entry name" value="Formyl_trans_N"/>
    <property type="match status" value="1"/>
</dbReference>
<dbReference type="EC" id="2.1.2.9" evidence="2 5"/>
<organism evidence="8 9">
    <name type="scientific">Arenibacter palladensis</name>
    <dbReference type="NCBI Taxonomy" id="237373"/>
    <lineage>
        <taxon>Bacteria</taxon>
        <taxon>Pseudomonadati</taxon>
        <taxon>Bacteroidota</taxon>
        <taxon>Flavobacteriia</taxon>
        <taxon>Flavobacteriales</taxon>
        <taxon>Flavobacteriaceae</taxon>
        <taxon>Arenibacter</taxon>
    </lineage>
</organism>
<dbReference type="NCBIfam" id="TIGR00460">
    <property type="entry name" value="fmt"/>
    <property type="match status" value="1"/>
</dbReference>
<comment type="similarity">
    <text evidence="1 5">Belongs to the Fmt family.</text>
</comment>
<feature type="binding site" evidence="5">
    <location>
        <begin position="111"/>
        <end position="114"/>
    </location>
    <ligand>
        <name>(6S)-5,6,7,8-tetrahydrofolate</name>
        <dbReference type="ChEBI" id="CHEBI:57453"/>
    </ligand>
</feature>
<dbReference type="InterPro" id="IPR041711">
    <property type="entry name" value="Met-tRNA-FMT_N"/>
</dbReference>
<dbReference type="InterPro" id="IPR036477">
    <property type="entry name" value="Formyl_transf_N_sf"/>
</dbReference>
<evidence type="ECO:0000256" key="5">
    <source>
        <dbReference type="HAMAP-Rule" id="MF_00182"/>
    </source>
</evidence>
<comment type="catalytic activity">
    <reaction evidence="5">
        <text>L-methionyl-tRNA(fMet) + (6R)-10-formyltetrahydrofolate = N-formyl-L-methionyl-tRNA(fMet) + (6S)-5,6,7,8-tetrahydrofolate + H(+)</text>
        <dbReference type="Rhea" id="RHEA:24380"/>
        <dbReference type="Rhea" id="RHEA-COMP:9952"/>
        <dbReference type="Rhea" id="RHEA-COMP:9953"/>
        <dbReference type="ChEBI" id="CHEBI:15378"/>
        <dbReference type="ChEBI" id="CHEBI:57453"/>
        <dbReference type="ChEBI" id="CHEBI:78530"/>
        <dbReference type="ChEBI" id="CHEBI:78844"/>
        <dbReference type="ChEBI" id="CHEBI:195366"/>
        <dbReference type="EC" id="2.1.2.9"/>
    </reaction>
</comment>
<dbReference type="GO" id="GO:0004479">
    <property type="term" value="F:methionyl-tRNA formyltransferase activity"/>
    <property type="evidence" value="ECO:0007669"/>
    <property type="project" value="UniProtKB-UniRule"/>
</dbReference>
<comment type="function">
    <text evidence="5">Attaches a formyl group to the free amino group of methionyl-tRNA(fMet). The formyl group appears to play a dual role in the initiator identity of N-formylmethionyl-tRNA by promoting its recognition by IF2 and preventing the misappropriation of this tRNA by the elongation apparatus.</text>
</comment>
<evidence type="ECO:0000256" key="3">
    <source>
        <dbReference type="ARBA" id="ARBA00022679"/>
    </source>
</evidence>
<protein>
    <recommendedName>
        <fullName evidence="2 5">Methionyl-tRNA formyltransferase</fullName>
        <ecNumber evidence="2 5">2.1.2.9</ecNumber>
    </recommendedName>
</protein>
<keyword evidence="9" id="KW-1185">Reference proteome</keyword>
<name>A0A1M4XDV5_9FLAO</name>
<evidence type="ECO:0000256" key="2">
    <source>
        <dbReference type="ARBA" id="ARBA00012261"/>
    </source>
</evidence>
<evidence type="ECO:0000259" key="6">
    <source>
        <dbReference type="Pfam" id="PF00551"/>
    </source>
</evidence>
<evidence type="ECO:0000313" key="8">
    <source>
        <dbReference type="EMBL" id="SHE91635.1"/>
    </source>
</evidence>
<dbReference type="GO" id="GO:0005829">
    <property type="term" value="C:cytosol"/>
    <property type="evidence" value="ECO:0007669"/>
    <property type="project" value="TreeGrafter"/>
</dbReference>
<dbReference type="Gene3D" id="3.40.50.12230">
    <property type="match status" value="1"/>
</dbReference>
<dbReference type="RefSeq" id="WP_072860923.1">
    <property type="nucleotide sequence ID" value="NZ_FQUX01000002.1"/>
</dbReference>
<dbReference type="PANTHER" id="PTHR11138">
    <property type="entry name" value="METHIONYL-TRNA FORMYLTRANSFERASE"/>
    <property type="match status" value="1"/>
</dbReference>
<dbReference type="HAMAP" id="MF_00182">
    <property type="entry name" value="Formyl_trans"/>
    <property type="match status" value="1"/>
</dbReference>
<dbReference type="SUPFAM" id="SSF53328">
    <property type="entry name" value="Formyltransferase"/>
    <property type="match status" value="1"/>
</dbReference>
<keyword evidence="3 5" id="KW-0808">Transferase</keyword>
<dbReference type="InterPro" id="IPR005793">
    <property type="entry name" value="Formyl_trans_C"/>
</dbReference>
<keyword evidence="4 5" id="KW-0648">Protein biosynthesis</keyword>
<dbReference type="CDD" id="cd08646">
    <property type="entry name" value="FMT_core_Met-tRNA-FMT_N"/>
    <property type="match status" value="1"/>
</dbReference>
<dbReference type="OrthoDB" id="9802815at2"/>
<feature type="domain" description="Formyl transferase C-terminal" evidence="7">
    <location>
        <begin position="206"/>
        <end position="306"/>
    </location>
</feature>
<evidence type="ECO:0000259" key="7">
    <source>
        <dbReference type="Pfam" id="PF02911"/>
    </source>
</evidence>
<dbReference type="InterPro" id="IPR044135">
    <property type="entry name" value="Met-tRNA-FMT_C"/>
</dbReference>
<dbReference type="PANTHER" id="PTHR11138:SF5">
    <property type="entry name" value="METHIONYL-TRNA FORMYLTRANSFERASE, MITOCHONDRIAL"/>
    <property type="match status" value="1"/>
</dbReference>
<dbReference type="Pfam" id="PF02911">
    <property type="entry name" value="Formyl_trans_C"/>
    <property type="match status" value="1"/>
</dbReference>
<proteinExistence type="inferred from homology"/>
<feature type="domain" description="Formyl transferase N-terminal" evidence="6">
    <location>
        <begin position="5"/>
        <end position="179"/>
    </location>
</feature>